<proteinExistence type="predicted"/>
<accession>A0A445MF30</accession>
<gene>
    <name evidence="1" type="ORF">BHM03_00018096</name>
</gene>
<dbReference type="InterPro" id="IPR055305">
    <property type="entry name" value="GG3-like"/>
</dbReference>
<reference evidence="1" key="1">
    <citation type="journal article" date="2018" name="Data Brief">
        <title>Genome sequence data from 17 accessions of Ensete ventricosum, a staple food crop for millions in Ethiopia.</title>
        <authorList>
            <person name="Yemataw Z."/>
            <person name="Muzemil S."/>
            <person name="Ambachew D."/>
            <person name="Tripathi L."/>
            <person name="Tesfaye K."/>
            <person name="Chala A."/>
            <person name="Farbos A."/>
            <person name="O'Neill P."/>
            <person name="Moore K."/>
            <person name="Grant M."/>
            <person name="Studholme D.J."/>
        </authorList>
    </citation>
    <scope>NUCLEOTIDE SEQUENCE [LARGE SCALE GENOMIC DNA]</scope>
    <source>
        <tissue evidence="1">Leaf</tissue>
    </source>
</reference>
<name>A0A445MF30_ENSVE</name>
<dbReference type="PANTHER" id="PTHR32378">
    <property type="entry name" value="GUANINE NUCLEOTIDE-BINDING PROTEIN SUBUNIT GAMMA 3"/>
    <property type="match status" value="1"/>
</dbReference>
<dbReference type="AlphaFoldDB" id="A0A445MF30"/>
<dbReference type="Proteomes" id="UP000290560">
    <property type="component" value="Unassembled WGS sequence"/>
</dbReference>
<protein>
    <submittedName>
        <fullName evidence="1">Uncharacterized protein</fullName>
    </submittedName>
</protein>
<evidence type="ECO:0000313" key="1">
    <source>
        <dbReference type="EMBL" id="RZR72870.1"/>
    </source>
</evidence>
<organism evidence="1">
    <name type="scientific">Ensete ventricosum</name>
    <name type="common">Abyssinian banana</name>
    <name type="synonym">Musa ensete</name>
    <dbReference type="NCBI Taxonomy" id="4639"/>
    <lineage>
        <taxon>Eukaryota</taxon>
        <taxon>Viridiplantae</taxon>
        <taxon>Streptophyta</taxon>
        <taxon>Embryophyta</taxon>
        <taxon>Tracheophyta</taxon>
        <taxon>Spermatophyta</taxon>
        <taxon>Magnoliopsida</taxon>
        <taxon>Liliopsida</taxon>
        <taxon>Zingiberales</taxon>
        <taxon>Musaceae</taxon>
        <taxon>Ensete</taxon>
    </lineage>
</organism>
<sequence length="323" mass="34076">MEQPVPRAPQPAAAVVVAPRPKSPPKYPDLCGSRRLQLELHILNREIGFIEMSHWNFMFEQEELQSLEGIQPVSRCCKEVKEFVEMKPDPLMPMYDSPTSPVVNKRRHKSCCLWRWLRYSLNSVICYQFSSLNHCQSYASTSHGFAASAGTSSGLKDQTALVHKTVAVATMGGPALSAARVLPVDHAAVVQGFLAVAPTKHAAAAQEFLAVVEKHAAATQKSRAAAAKHAAVAQARLAADLSAVAGMLPPAVLAAASGGLPASNHGVISHHAPFHVAANDCAVAGGLLPVLNNGAMAAVDHNGAVPEDLHASDHAVSEIGAVV</sequence>
<dbReference type="EMBL" id="KV875770">
    <property type="protein sequence ID" value="RZR72870.1"/>
    <property type="molecule type" value="Genomic_DNA"/>
</dbReference>
<dbReference type="PANTHER" id="PTHR32378:SF10">
    <property type="entry name" value="GUANINE NUCLEOTIDE-BINDING PROTEIN SUBUNIT GAMMA 3"/>
    <property type="match status" value="1"/>
</dbReference>